<dbReference type="Gene3D" id="3.40.50.20">
    <property type="match status" value="1"/>
</dbReference>
<comment type="caution">
    <text evidence="4">The sequence shown here is derived from an EMBL/GenBank/DDBJ whole genome shotgun (WGS) entry which is preliminary data.</text>
</comment>
<dbReference type="InterPro" id="IPR041561">
    <property type="entry name" value="PglD_N"/>
</dbReference>
<dbReference type="InterPro" id="IPR020019">
    <property type="entry name" value="AcTrfase_PglD-like"/>
</dbReference>
<dbReference type="InterPro" id="IPR018357">
    <property type="entry name" value="Hexapep_transf_CS"/>
</dbReference>
<gene>
    <name evidence="4" type="ORF">ACFQ4B_19585</name>
</gene>
<dbReference type="Pfam" id="PF00132">
    <property type="entry name" value="Hexapep"/>
    <property type="match status" value="2"/>
</dbReference>
<dbReference type="NCBIfam" id="TIGR03570">
    <property type="entry name" value="NeuD_NnaD"/>
    <property type="match status" value="1"/>
</dbReference>
<dbReference type="Gene3D" id="2.160.10.10">
    <property type="entry name" value="Hexapeptide repeat proteins"/>
    <property type="match status" value="1"/>
</dbReference>
<organism evidence="4 5">
    <name type="scientific">Paenibacillus vulneris</name>
    <dbReference type="NCBI Taxonomy" id="1133364"/>
    <lineage>
        <taxon>Bacteria</taxon>
        <taxon>Bacillati</taxon>
        <taxon>Bacillota</taxon>
        <taxon>Bacilli</taxon>
        <taxon>Bacillales</taxon>
        <taxon>Paenibacillaceae</taxon>
        <taxon>Paenibacillus</taxon>
    </lineage>
</organism>
<dbReference type="PANTHER" id="PTHR43300">
    <property type="entry name" value="ACETYLTRANSFERASE"/>
    <property type="match status" value="1"/>
</dbReference>
<dbReference type="InterPro" id="IPR001451">
    <property type="entry name" value="Hexapep"/>
</dbReference>
<evidence type="ECO:0000313" key="4">
    <source>
        <dbReference type="EMBL" id="MFD1222329.1"/>
    </source>
</evidence>
<dbReference type="PANTHER" id="PTHR43300:SF7">
    <property type="entry name" value="UDP-N-ACETYLBACILLOSAMINE N-ACETYLTRANSFERASE"/>
    <property type="match status" value="1"/>
</dbReference>
<dbReference type="InterPro" id="IPR011004">
    <property type="entry name" value="Trimer_LpxA-like_sf"/>
</dbReference>
<keyword evidence="5" id="KW-1185">Reference proteome</keyword>
<reference evidence="5" key="1">
    <citation type="journal article" date="2019" name="Int. J. Syst. Evol. Microbiol.">
        <title>The Global Catalogue of Microorganisms (GCM) 10K type strain sequencing project: providing services to taxonomists for standard genome sequencing and annotation.</title>
        <authorList>
            <consortium name="The Broad Institute Genomics Platform"/>
            <consortium name="The Broad Institute Genome Sequencing Center for Infectious Disease"/>
            <person name="Wu L."/>
            <person name="Ma J."/>
        </authorList>
    </citation>
    <scope>NUCLEOTIDE SEQUENCE [LARGE SCALE GENOMIC DNA]</scope>
    <source>
        <strain evidence="5">CCUG 53270</strain>
    </source>
</reference>
<evidence type="ECO:0000256" key="1">
    <source>
        <dbReference type="ARBA" id="ARBA00022679"/>
    </source>
</evidence>
<dbReference type="Pfam" id="PF17836">
    <property type="entry name" value="PglD_N"/>
    <property type="match status" value="1"/>
</dbReference>
<evidence type="ECO:0000256" key="2">
    <source>
        <dbReference type="ARBA" id="ARBA00022737"/>
    </source>
</evidence>
<dbReference type="Proteomes" id="UP001597180">
    <property type="component" value="Unassembled WGS sequence"/>
</dbReference>
<name>A0ABW3UPU0_9BACL</name>
<dbReference type="EMBL" id="JBHTLU010000024">
    <property type="protein sequence ID" value="MFD1222329.1"/>
    <property type="molecule type" value="Genomic_DNA"/>
</dbReference>
<protein>
    <submittedName>
        <fullName evidence="4">Acetyltransferase</fullName>
    </submittedName>
</protein>
<dbReference type="CDD" id="cd03360">
    <property type="entry name" value="LbH_AT_putative"/>
    <property type="match status" value="1"/>
</dbReference>
<accession>A0ABW3UPU0</accession>
<dbReference type="PROSITE" id="PS00101">
    <property type="entry name" value="HEXAPEP_TRANSFERASES"/>
    <property type="match status" value="1"/>
</dbReference>
<proteinExistence type="predicted"/>
<keyword evidence="2" id="KW-0677">Repeat</keyword>
<evidence type="ECO:0000259" key="3">
    <source>
        <dbReference type="Pfam" id="PF17836"/>
    </source>
</evidence>
<sequence>MRRVVIIGAGGHAKVVMDILKSNRALEIIGCTDKQLAGTQVLGVPVLGDDSVLPELYGQGVRHAFIAIGDNKLRRLLARKATELGYELINAVSPHAYVAEAASLGAGVAVMAGAVIHPDVRIGDNSIINTQASVDHDCVIGEACHVAPGATLSGTVTVGDGTFLGTGTKVIDGVRIGSWSVLGAGSVVVKDIPDSCLAFGVPARIIRQL</sequence>
<dbReference type="SUPFAM" id="SSF51161">
    <property type="entry name" value="Trimeric LpxA-like enzymes"/>
    <property type="match status" value="1"/>
</dbReference>
<dbReference type="RefSeq" id="WP_256865301.1">
    <property type="nucleotide sequence ID" value="NZ_BAABJG010000008.1"/>
</dbReference>
<keyword evidence="1" id="KW-0808">Transferase</keyword>
<feature type="domain" description="PglD N-terminal" evidence="3">
    <location>
        <begin position="3"/>
        <end position="80"/>
    </location>
</feature>
<dbReference type="InterPro" id="IPR050179">
    <property type="entry name" value="Trans_hexapeptide_repeat"/>
</dbReference>
<evidence type="ECO:0000313" key="5">
    <source>
        <dbReference type="Proteomes" id="UP001597180"/>
    </source>
</evidence>